<sequence length="124" mass="13747">MAKLTGSVKDQKESVLEAIAVKENRFPVIIYVKIASSVTPSFGLIRKLLPSCRSYTRRLSSAMIFYKLKAGRSLLKAVKYESGRWGGTLDSFHLMACEDKPNSIIVEEATHRHKGARGPALEPP</sequence>
<gene>
    <name evidence="1" type="ORF">EVAR_93252_1</name>
</gene>
<protein>
    <submittedName>
        <fullName evidence="1">Uncharacterized protein</fullName>
    </submittedName>
</protein>
<organism evidence="1 2">
    <name type="scientific">Eumeta variegata</name>
    <name type="common">Bagworm moth</name>
    <name type="synonym">Eumeta japonica</name>
    <dbReference type="NCBI Taxonomy" id="151549"/>
    <lineage>
        <taxon>Eukaryota</taxon>
        <taxon>Metazoa</taxon>
        <taxon>Ecdysozoa</taxon>
        <taxon>Arthropoda</taxon>
        <taxon>Hexapoda</taxon>
        <taxon>Insecta</taxon>
        <taxon>Pterygota</taxon>
        <taxon>Neoptera</taxon>
        <taxon>Endopterygota</taxon>
        <taxon>Lepidoptera</taxon>
        <taxon>Glossata</taxon>
        <taxon>Ditrysia</taxon>
        <taxon>Tineoidea</taxon>
        <taxon>Psychidae</taxon>
        <taxon>Oiketicinae</taxon>
        <taxon>Eumeta</taxon>
    </lineage>
</organism>
<proteinExistence type="predicted"/>
<name>A0A4C1TY87_EUMVA</name>
<evidence type="ECO:0000313" key="1">
    <source>
        <dbReference type="EMBL" id="GBP18824.1"/>
    </source>
</evidence>
<dbReference type="AlphaFoldDB" id="A0A4C1TY87"/>
<dbReference type="EMBL" id="BGZK01000101">
    <property type="protein sequence ID" value="GBP18824.1"/>
    <property type="molecule type" value="Genomic_DNA"/>
</dbReference>
<dbReference type="Proteomes" id="UP000299102">
    <property type="component" value="Unassembled WGS sequence"/>
</dbReference>
<comment type="caution">
    <text evidence="1">The sequence shown here is derived from an EMBL/GenBank/DDBJ whole genome shotgun (WGS) entry which is preliminary data.</text>
</comment>
<evidence type="ECO:0000313" key="2">
    <source>
        <dbReference type="Proteomes" id="UP000299102"/>
    </source>
</evidence>
<reference evidence="1 2" key="1">
    <citation type="journal article" date="2019" name="Commun. Biol.">
        <title>The bagworm genome reveals a unique fibroin gene that provides high tensile strength.</title>
        <authorList>
            <person name="Kono N."/>
            <person name="Nakamura H."/>
            <person name="Ohtoshi R."/>
            <person name="Tomita M."/>
            <person name="Numata K."/>
            <person name="Arakawa K."/>
        </authorList>
    </citation>
    <scope>NUCLEOTIDE SEQUENCE [LARGE SCALE GENOMIC DNA]</scope>
</reference>
<accession>A0A4C1TY87</accession>
<keyword evidence="2" id="KW-1185">Reference proteome</keyword>